<dbReference type="SMART" id="SM00530">
    <property type="entry name" value="HTH_XRE"/>
    <property type="match status" value="1"/>
</dbReference>
<sequence length="121" mass="13810">MVSPLSRKQLSRLLRQKRGMRSQRAFAAELGISYTCLQKWENMVSFPNTENLLKLSRVFGFDDLDSFITYLNQTDATNREEEQLVIDILSKLRHLPPTTAVRVLERALGLLKTAANNEGDV</sequence>
<proteinExistence type="predicted"/>
<dbReference type="CDD" id="cd00093">
    <property type="entry name" value="HTH_XRE"/>
    <property type="match status" value="1"/>
</dbReference>
<feature type="domain" description="HTH cro/C1-type" evidence="1">
    <location>
        <begin position="12"/>
        <end position="67"/>
    </location>
</feature>
<dbReference type="PROSITE" id="PS50943">
    <property type="entry name" value="HTH_CROC1"/>
    <property type="match status" value="1"/>
</dbReference>
<evidence type="ECO:0000259" key="1">
    <source>
        <dbReference type="PROSITE" id="PS50943"/>
    </source>
</evidence>
<dbReference type="InterPro" id="IPR001387">
    <property type="entry name" value="Cro/C1-type_HTH"/>
</dbReference>
<gene>
    <name evidence="2" type="ORF">D3A95_05490</name>
</gene>
<dbReference type="GO" id="GO:0003677">
    <property type="term" value="F:DNA binding"/>
    <property type="evidence" value="ECO:0007669"/>
    <property type="project" value="InterPro"/>
</dbReference>
<accession>A0A3B7MKZ4</accession>
<dbReference type="RefSeq" id="WP_181496627.1">
    <property type="nucleotide sequence ID" value="NZ_CP032152.1"/>
</dbReference>
<dbReference type="InterPro" id="IPR010982">
    <property type="entry name" value="Lambda_DNA-bd_dom_sf"/>
</dbReference>
<reference evidence="3" key="1">
    <citation type="submission" date="2018-09" db="EMBL/GenBank/DDBJ databases">
        <title>Complete genome sequence of thermophilic cyanobacteria strain Thermosynechococcus elongatus PKUAC-SCTE542.</title>
        <authorList>
            <person name="Liang Y."/>
            <person name="Tang J."/>
            <person name="Daroch M."/>
        </authorList>
    </citation>
    <scope>NUCLEOTIDE SEQUENCE [LARGE SCALE GENOMIC DNA]</scope>
    <source>
        <strain evidence="3">E542</strain>
    </source>
</reference>
<protein>
    <submittedName>
        <fullName evidence="2">Helix-turn-helix transcriptional regulator</fullName>
    </submittedName>
</protein>
<keyword evidence="3" id="KW-1185">Reference proteome</keyword>
<dbReference type="AlphaFoldDB" id="A0A3B7MKZ4"/>
<evidence type="ECO:0000313" key="2">
    <source>
        <dbReference type="EMBL" id="AXY67786.1"/>
    </source>
</evidence>
<dbReference type="Gene3D" id="1.10.260.40">
    <property type="entry name" value="lambda repressor-like DNA-binding domains"/>
    <property type="match status" value="1"/>
</dbReference>
<dbReference type="Pfam" id="PF01381">
    <property type="entry name" value="HTH_3"/>
    <property type="match status" value="1"/>
</dbReference>
<name>A0A3B7MKZ4_9CYAN</name>
<dbReference type="SUPFAM" id="SSF47413">
    <property type="entry name" value="lambda repressor-like DNA-binding domains"/>
    <property type="match status" value="1"/>
</dbReference>
<evidence type="ECO:0000313" key="3">
    <source>
        <dbReference type="Proteomes" id="UP000261812"/>
    </source>
</evidence>
<dbReference type="EMBL" id="CP032152">
    <property type="protein sequence ID" value="AXY67786.1"/>
    <property type="molecule type" value="Genomic_DNA"/>
</dbReference>
<dbReference type="Proteomes" id="UP000261812">
    <property type="component" value="Chromosome"/>
</dbReference>
<organism evidence="2 3">
    <name type="scientific">Thermosynechococcus sichuanensis E542</name>
    <dbReference type="NCBI Taxonomy" id="2016101"/>
    <lineage>
        <taxon>Bacteria</taxon>
        <taxon>Bacillati</taxon>
        <taxon>Cyanobacteriota</taxon>
        <taxon>Cyanophyceae</taxon>
        <taxon>Acaryochloridales</taxon>
        <taxon>Thermosynechococcaceae</taxon>
        <taxon>Thermosynechococcus</taxon>
        <taxon>Thermosynechococcus sichuanensis</taxon>
    </lineage>
</organism>
<dbReference type="KEGG" id="tsq:D3A95_05490"/>